<evidence type="ECO:0000313" key="3">
    <source>
        <dbReference type="EMBL" id="MCP2268874.1"/>
    </source>
</evidence>
<feature type="transmembrane region" description="Helical" evidence="2">
    <location>
        <begin position="91"/>
        <end position="112"/>
    </location>
</feature>
<comment type="caution">
    <text evidence="3">The sequence shown here is derived from an EMBL/GenBank/DDBJ whole genome shotgun (WGS) entry which is preliminary data.</text>
</comment>
<dbReference type="Proteomes" id="UP001205185">
    <property type="component" value="Unassembled WGS sequence"/>
</dbReference>
<proteinExistence type="predicted"/>
<name>A0ABT1I8B2_9PSEU</name>
<organism evidence="3 4">
    <name type="scientific">Actinokineospora diospyrosa</name>
    <dbReference type="NCBI Taxonomy" id="103728"/>
    <lineage>
        <taxon>Bacteria</taxon>
        <taxon>Bacillati</taxon>
        <taxon>Actinomycetota</taxon>
        <taxon>Actinomycetes</taxon>
        <taxon>Pseudonocardiales</taxon>
        <taxon>Pseudonocardiaceae</taxon>
        <taxon>Actinokineospora</taxon>
    </lineage>
</organism>
<feature type="transmembrane region" description="Helical" evidence="2">
    <location>
        <begin position="124"/>
        <end position="144"/>
    </location>
</feature>
<keyword evidence="4" id="KW-1185">Reference proteome</keyword>
<evidence type="ECO:0000313" key="4">
    <source>
        <dbReference type="Proteomes" id="UP001205185"/>
    </source>
</evidence>
<dbReference type="RefSeq" id="WP_253885833.1">
    <property type="nucleotide sequence ID" value="NZ_BAAAVB010000001.1"/>
</dbReference>
<feature type="transmembrane region" description="Helical" evidence="2">
    <location>
        <begin position="156"/>
        <end position="175"/>
    </location>
</feature>
<keyword evidence="2" id="KW-0472">Membrane</keyword>
<reference evidence="3 4" key="1">
    <citation type="submission" date="2022-06" db="EMBL/GenBank/DDBJ databases">
        <title>Genomic Encyclopedia of Archaeal and Bacterial Type Strains, Phase II (KMG-II): from individual species to whole genera.</title>
        <authorList>
            <person name="Goeker M."/>
        </authorList>
    </citation>
    <scope>NUCLEOTIDE SEQUENCE [LARGE SCALE GENOMIC DNA]</scope>
    <source>
        <strain evidence="3 4">DSM 44255</strain>
    </source>
</reference>
<keyword evidence="2" id="KW-1133">Transmembrane helix</keyword>
<feature type="transmembrane region" description="Helical" evidence="2">
    <location>
        <begin position="66"/>
        <end position="85"/>
    </location>
</feature>
<feature type="region of interest" description="Disordered" evidence="1">
    <location>
        <begin position="1"/>
        <end position="46"/>
    </location>
</feature>
<evidence type="ECO:0000256" key="2">
    <source>
        <dbReference type="SAM" id="Phobius"/>
    </source>
</evidence>
<sequence>MSEHTHDTEDQSATAAQPADAAQSTTTAQSATTAQSTTAAQSATTAPEIDPHAKSLLTLANAMFRYALWPSLATIAIGAVVFGLINGSAGLFGALVGGLLAAASSLLTLLLMRKTAHLGPHIGMAASLGGFVGKLLVLLLVMTALRGVDALHAKSLGITMVAVVLVAAAAEAVAFRRTKLPTIIPAGEK</sequence>
<feature type="compositionally biased region" description="Low complexity" evidence="1">
    <location>
        <begin position="11"/>
        <end position="46"/>
    </location>
</feature>
<protein>
    <recommendedName>
        <fullName evidence="5">ATP synthase protein I</fullName>
    </recommendedName>
</protein>
<evidence type="ECO:0008006" key="5">
    <source>
        <dbReference type="Google" id="ProtNLM"/>
    </source>
</evidence>
<accession>A0ABT1I8B2</accession>
<evidence type="ECO:0000256" key="1">
    <source>
        <dbReference type="SAM" id="MobiDB-lite"/>
    </source>
</evidence>
<gene>
    <name evidence="3" type="ORF">LV75_001361</name>
</gene>
<dbReference type="EMBL" id="JAMTCO010000003">
    <property type="protein sequence ID" value="MCP2268874.1"/>
    <property type="molecule type" value="Genomic_DNA"/>
</dbReference>
<keyword evidence="2" id="KW-0812">Transmembrane</keyword>